<dbReference type="GO" id="GO:0051258">
    <property type="term" value="P:protein polymerization"/>
    <property type="evidence" value="ECO:0007669"/>
    <property type="project" value="UniProtKB-UniRule"/>
</dbReference>
<sequence length="364" mass="37905">MLVKPEIERFAKIKVIGVGGGGTNAVNNMIVGGNIHGVDFVAVNTDAQSLALSRASVKIQIGKDLTKGLGSGGNPEIGKKAAEESLEEIKQALDGSDMIFVTAGLGGGTGTGAAPVIAGIAKALGALTVGVVTKPFDFEGIRRAENAGTGHKELKEHVDALITIPNQKLLELADQKLSLLEAFKTADGVLGQGVQGISDLIVMPGLVNVDFADVKTIMTNAGSALMGIGVGTGENRAELSAKMAISSPLLEVDISGATGILFNIVGGVDLSMHEIDKAAKIISSAANPDANIIFGAAIDDKMTDGIKITVIATGFDMDIQDAFKKIKEFPKTELAHEEAQNESTELTDEDTKYDIPTFLRRKVK</sequence>
<feature type="domain" description="Tubulin/FtsZ GTPase" evidence="7">
    <location>
        <begin position="12"/>
        <end position="205"/>
    </location>
</feature>
<dbReference type="PROSITE" id="PS01134">
    <property type="entry name" value="FTSZ_1"/>
    <property type="match status" value="1"/>
</dbReference>
<evidence type="ECO:0000313" key="10">
    <source>
        <dbReference type="Proteomes" id="UP000230340"/>
    </source>
</evidence>
<dbReference type="Gene3D" id="3.40.50.1440">
    <property type="entry name" value="Tubulin/FtsZ, GTPase domain"/>
    <property type="match status" value="1"/>
</dbReference>
<evidence type="ECO:0000259" key="7">
    <source>
        <dbReference type="SMART" id="SM00864"/>
    </source>
</evidence>
<dbReference type="InterPro" id="IPR036525">
    <property type="entry name" value="Tubulin/FtsZ_GTPase_sf"/>
</dbReference>
<comment type="caution">
    <text evidence="9">The sequence shown here is derived from an EMBL/GenBank/DDBJ whole genome shotgun (WGS) entry which is preliminary data.</text>
</comment>
<keyword evidence="4" id="KW-0963">Cytoplasm</keyword>
<dbReference type="CDD" id="cd02201">
    <property type="entry name" value="FtsZ_type1"/>
    <property type="match status" value="1"/>
</dbReference>
<feature type="binding site" evidence="4">
    <location>
        <begin position="108"/>
        <end position="110"/>
    </location>
    <ligand>
        <name>GTP</name>
        <dbReference type="ChEBI" id="CHEBI:37565"/>
    </ligand>
</feature>
<organism evidence="9 10">
    <name type="scientific">candidate division WWE3 bacterium CG08_land_8_20_14_0_20_40_13</name>
    <dbReference type="NCBI Taxonomy" id="1975084"/>
    <lineage>
        <taxon>Bacteria</taxon>
        <taxon>Katanobacteria</taxon>
    </lineage>
</organism>
<dbReference type="GO" id="GO:0032153">
    <property type="term" value="C:cell division site"/>
    <property type="evidence" value="ECO:0007669"/>
    <property type="project" value="UniProtKB-UniRule"/>
</dbReference>
<feature type="binding site" evidence="4">
    <location>
        <position position="143"/>
    </location>
    <ligand>
        <name>GTP</name>
        <dbReference type="ChEBI" id="CHEBI:37565"/>
    </ligand>
</feature>
<dbReference type="SMART" id="SM00865">
    <property type="entry name" value="Tubulin_C"/>
    <property type="match status" value="1"/>
</dbReference>
<dbReference type="Pfam" id="PF00091">
    <property type="entry name" value="Tubulin"/>
    <property type="match status" value="1"/>
</dbReference>
<evidence type="ECO:0000256" key="1">
    <source>
        <dbReference type="ARBA" id="ARBA00009690"/>
    </source>
</evidence>
<comment type="similarity">
    <text evidence="1 4 6">Belongs to the FtsZ family.</text>
</comment>
<comment type="subcellular location">
    <subcellularLocation>
        <location evidence="4">Cytoplasm</location>
    </subcellularLocation>
    <text evidence="4">Assembles at midcell at the inner surface of the cytoplasmic membrane.</text>
</comment>
<keyword evidence="4 6" id="KW-0131">Cell cycle</keyword>
<comment type="subunit">
    <text evidence="4">Homodimer. Polymerizes to form a dynamic ring structure in a strictly GTP-dependent manner. Interacts directly with several other division proteins.</text>
</comment>
<protein>
    <recommendedName>
        <fullName evidence="4 5">Cell division protein FtsZ</fullName>
    </recommendedName>
</protein>
<dbReference type="InterPro" id="IPR045061">
    <property type="entry name" value="FtsZ/CetZ"/>
</dbReference>
<dbReference type="SUPFAM" id="SSF52490">
    <property type="entry name" value="Tubulin nucleotide-binding domain-like"/>
    <property type="match status" value="1"/>
</dbReference>
<dbReference type="Proteomes" id="UP000230340">
    <property type="component" value="Unassembled WGS sequence"/>
</dbReference>
<dbReference type="Gene3D" id="3.30.1330.20">
    <property type="entry name" value="Tubulin/FtsZ, C-terminal domain"/>
    <property type="match status" value="1"/>
</dbReference>
<keyword evidence="3 4" id="KW-0342">GTP-binding</keyword>
<dbReference type="InterPro" id="IPR003008">
    <property type="entry name" value="Tubulin_FtsZ_GTPase"/>
</dbReference>
<dbReference type="GO" id="GO:0005525">
    <property type="term" value="F:GTP binding"/>
    <property type="evidence" value="ECO:0007669"/>
    <property type="project" value="UniProtKB-UniRule"/>
</dbReference>
<dbReference type="EMBL" id="PEYT01000023">
    <property type="protein sequence ID" value="PIS22967.1"/>
    <property type="molecule type" value="Genomic_DNA"/>
</dbReference>
<dbReference type="PANTHER" id="PTHR30314:SF3">
    <property type="entry name" value="MITOCHONDRIAL DIVISION PROTEIN FSZA"/>
    <property type="match status" value="1"/>
</dbReference>
<keyword evidence="2 4" id="KW-0547">Nucleotide-binding</keyword>
<reference evidence="10" key="1">
    <citation type="submission" date="2017-09" db="EMBL/GenBank/DDBJ databases">
        <title>Depth-based differentiation of microbial function through sediment-hosted aquifers and enrichment of novel symbionts in the deep terrestrial subsurface.</title>
        <authorList>
            <person name="Probst A.J."/>
            <person name="Ladd B."/>
            <person name="Jarett J.K."/>
            <person name="Geller-Mcgrath D.E."/>
            <person name="Sieber C.M.K."/>
            <person name="Emerson J.B."/>
            <person name="Anantharaman K."/>
            <person name="Thomas B.C."/>
            <person name="Malmstrom R."/>
            <person name="Stieglmeier M."/>
            <person name="Klingl A."/>
            <person name="Woyke T."/>
            <person name="Ryan C.M."/>
            <person name="Banfield J.F."/>
        </authorList>
    </citation>
    <scope>NUCLEOTIDE SEQUENCE [LARGE SCALE GENOMIC DNA]</scope>
</reference>
<dbReference type="SUPFAM" id="SSF55307">
    <property type="entry name" value="Tubulin C-terminal domain-like"/>
    <property type="match status" value="1"/>
</dbReference>
<dbReference type="FunFam" id="3.40.50.1440:FF:000001">
    <property type="entry name" value="Cell division protein FtsZ"/>
    <property type="match status" value="1"/>
</dbReference>
<dbReference type="NCBIfam" id="TIGR00065">
    <property type="entry name" value="ftsZ"/>
    <property type="match status" value="1"/>
</dbReference>
<evidence type="ECO:0000313" key="9">
    <source>
        <dbReference type="EMBL" id="PIS22967.1"/>
    </source>
</evidence>
<dbReference type="InterPro" id="IPR000158">
    <property type="entry name" value="Cell_div_FtsZ"/>
</dbReference>
<dbReference type="InterPro" id="IPR037103">
    <property type="entry name" value="Tubulin/FtsZ-like_C"/>
</dbReference>
<feature type="binding site" evidence="4">
    <location>
        <position position="187"/>
    </location>
    <ligand>
        <name>GTP</name>
        <dbReference type="ChEBI" id="CHEBI:37565"/>
    </ligand>
</feature>
<dbReference type="InterPro" id="IPR018316">
    <property type="entry name" value="Tubulin/FtsZ_2-layer-sand-dom"/>
</dbReference>
<dbReference type="GO" id="GO:0003924">
    <property type="term" value="F:GTPase activity"/>
    <property type="evidence" value="ECO:0007669"/>
    <property type="project" value="UniProtKB-UniRule"/>
</dbReference>
<dbReference type="PROSITE" id="PS01135">
    <property type="entry name" value="FTSZ_2"/>
    <property type="match status" value="1"/>
</dbReference>
<dbReference type="InterPro" id="IPR024757">
    <property type="entry name" value="FtsZ_C"/>
</dbReference>
<dbReference type="SMART" id="SM00864">
    <property type="entry name" value="Tubulin"/>
    <property type="match status" value="1"/>
</dbReference>
<keyword evidence="4 6" id="KW-0717">Septation</keyword>
<feature type="domain" description="Tubulin/FtsZ 2-layer sandwich" evidence="8">
    <location>
        <begin position="207"/>
        <end position="324"/>
    </location>
</feature>
<dbReference type="InterPro" id="IPR020805">
    <property type="entry name" value="Cell_div_FtsZ_CS"/>
</dbReference>
<evidence type="ECO:0000256" key="4">
    <source>
        <dbReference type="HAMAP-Rule" id="MF_00909"/>
    </source>
</evidence>
<evidence type="ECO:0000256" key="3">
    <source>
        <dbReference type="ARBA" id="ARBA00023134"/>
    </source>
</evidence>
<feature type="binding site" evidence="4">
    <location>
        <begin position="20"/>
        <end position="24"/>
    </location>
    <ligand>
        <name>GTP</name>
        <dbReference type="ChEBI" id="CHEBI:37565"/>
    </ligand>
</feature>
<feature type="binding site" evidence="4">
    <location>
        <position position="139"/>
    </location>
    <ligand>
        <name>GTP</name>
        <dbReference type="ChEBI" id="CHEBI:37565"/>
    </ligand>
</feature>
<dbReference type="GO" id="GO:0000917">
    <property type="term" value="P:division septum assembly"/>
    <property type="evidence" value="ECO:0007669"/>
    <property type="project" value="UniProtKB-KW"/>
</dbReference>
<dbReference type="GO" id="GO:0043093">
    <property type="term" value="P:FtsZ-dependent cytokinesis"/>
    <property type="evidence" value="ECO:0007669"/>
    <property type="project" value="UniProtKB-UniRule"/>
</dbReference>
<dbReference type="Pfam" id="PF12327">
    <property type="entry name" value="FtsZ_C"/>
    <property type="match status" value="1"/>
</dbReference>
<evidence type="ECO:0000259" key="8">
    <source>
        <dbReference type="SMART" id="SM00865"/>
    </source>
</evidence>
<dbReference type="AlphaFoldDB" id="A0A2H0XDH2"/>
<dbReference type="InterPro" id="IPR008280">
    <property type="entry name" value="Tub_FtsZ_C"/>
</dbReference>
<evidence type="ECO:0000256" key="2">
    <source>
        <dbReference type="ARBA" id="ARBA00022741"/>
    </source>
</evidence>
<comment type="function">
    <text evidence="4 6">Essential cell division protein that forms a contractile ring structure (Z ring) at the future cell division site. The regulation of the ring assembly controls the timing and the location of cell division. One of the functions of the FtsZ ring is to recruit other cell division proteins to the septum to produce a new cell wall between the dividing cells. Binds GTP and shows GTPase activity.</text>
</comment>
<dbReference type="HAMAP" id="MF_00909">
    <property type="entry name" value="FtsZ"/>
    <property type="match status" value="1"/>
</dbReference>
<proteinExistence type="inferred from homology"/>
<dbReference type="PANTHER" id="PTHR30314">
    <property type="entry name" value="CELL DIVISION PROTEIN FTSZ-RELATED"/>
    <property type="match status" value="1"/>
</dbReference>
<name>A0A2H0XDH2_UNCKA</name>
<dbReference type="GO" id="GO:0005737">
    <property type="term" value="C:cytoplasm"/>
    <property type="evidence" value="ECO:0007669"/>
    <property type="project" value="UniProtKB-SubCell"/>
</dbReference>
<dbReference type="PRINTS" id="PR00423">
    <property type="entry name" value="CELLDVISFTSZ"/>
</dbReference>
<accession>A0A2H0XDH2</accession>
<keyword evidence="4 6" id="KW-0132">Cell division</keyword>
<evidence type="ECO:0000256" key="5">
    <source>
        <dbReference type="NCBIfam" id="TIGR00065"/>
    </source>
</evidence>
<gene>
    <name evidence="4" type="primary">ftsZ</name>
    <name evidence="9" type="ORF">COT49_02665</name>
</gene>
<evidence type="ECO:0000256" key="6">
    <source>
        <dbReference type="RuleBase" id="RU000631"/>
    </source>
</evidence>